<feature type="transmembrane region" description="Helical" evidence="7">
    <location>
        <begin position="639"/>
        <end position="660"/>
    </location>
</feature>
<evidence type="ECO:0000259" key="8">
    <source>
        <dbReference type="PROSITE" id="PS50156"/>
    </source>
</evidence>
<feature type="transmembrane region" description="Helical" evidence="7">
    <location>
        <begin position="140"/>
        <end position="160"/>
    </location>
</feature>
<dbReference type="GO" id="GO:0022857">
    <property type="term" value="F:transmembrane transporter activity"/>
    <property type="evidence" value="ECO:0007669"/>
    <property type="project" value="TreeGrafter"/>
</dbReference>
<feature type="domain" description="SSD" evidence="8">
    <location>
        <begin position="106"/>
        <end position="240"/>
    </location>
</feature>
<feature type="transmembrane region" description="Helical" evidence="7">
    <location>
        <begin position="543"/>
        <end position="563"/>
    </location>
</feature>
<name>A0A7J7IRF5_BUGNE</name>
<proteinExistence type="inferred from homology"/>
<feature type="domain" description="SSD" evidence="8">
    <location>
        <begin position="567"/>
        <end position="693"/>
    </location>
</feature>
<keyword evidence="10" id="KW-1185">Reference proteome</keyword>
<evidence type="ECO:0000256" key="3">
    <source>
        <dbReference type="ARBA" id="ARBA00022989"/>
    </source>
</evidence>
<comment type="similarity">
    <text evidence="6">Belongs to the dispatched family.</text>
</comment>
<protein>
    <submittedName>
        <fullName evidence="9">Disp</fullName>
    </submittedName>
</protein>
<keyword evidence="5" id="KW-0325">Glycoprotein</keyword>
<keyword evidence="3 7" id="KW-1133">Transmembrane helix</keyword>
<dbReference type="SUPFAM" id="SSF82866">
    <property type="entry name" value="Multidrug efflux transporter AcrB transmembrane domain"/>
    <property type="match status" value="2"/>
</dbReference>
<dbReference type="InterPro" id="IPR000731">
    <property type="entry name" value="SSD"/>
</dbReference>
<evidence type="ECO:0000256" key="4">
    <source>
        <dbReference type="ARBA" id="ARBA00023136"/>
    </source>
</evidence>
<evidence type="ECO:0000313" key="10">
    <source>
        <dbReference type="Proteomes" id="UP000593567"/>
    </source>
</evidence>
<dbReference type="Gene3D" id="1.20.1640.10">
    <property type="entry name" value="Multidrug efflux transporter AcrB transmembrane domain"/>
    <property type="match status" value="2"/>
</dbReference>
<evidence type="ECO:0000313" key="9">
    <source>
        <dbReference type="EMBL" id="KAF6016523.1"/>
    </source>
</evidence>
<dbReference type="Pfam" id="PF03176">
    <property type="entry name" value="MMPL"/>
    <property type="match status" value="1"/>
</dbReference>
<dbReference type="PANTHER" id="PTHR45951:SF3">
    <property type="entry name" value="PROTEIN DISPATCHED"/>
    <property type="match status" value="1"/>
</dbReference>
<dbReference type="Proteomes" id="UP000593567">
    <property type="component" value="Unassembled WGS sequence"/>
</dbReference>
<keyword evidence="2 7" id="KW-0812">Transmembrane</keyword>
<evidence type="ECO:0000256" key="7">
    <source>
        <dbReference type="SAM" id="Phobius"/>
    </source>
</evidence>
<dbReference type="GO" id="GO:0007224">
    <property type="term" value="P:smoothened signaling pathway"/>
    <property type="evidence" value="ECO:0007669"/>
    <property type="project" value="TreeGrafter"/>
</dbReference>
<gene>
    <name evidence="9" type="ORF">EB796_025165</name>
</gene>
<dbReference type="OrthoDB" id="193905at2759"/>
<organism evidence="9 10">
    <name type="scientific">Bugula neritina</name>
    <name type="common">Brown bryozoan</name>
    <name type="synonym">Sertularia neritina</name>
    <dbReference type="NCBI Taxonomy" id="10212"/>
    <lineage>
        <taxon>Eukaryota</taxon>
        <taxon>Metazoa</taxon>
        <taxon>Spiralia</taxon>
        <taxon>Lophotrochozoa</taxon>
        <taxon>Bryozoa</taxon>
        <taxon>Gymnolaemata</taxon>
        <taxon>Cheilostomatida</taxon>
        <taxon>Flustrina</taxon>
        <taxon>Buguloidea</taxon>
        <taxon>Bugulidae</taxon>
        <taxon>Bugula</taxon>
    </lineage>
</organism>
<feature type="transmembrane region" description="Helical" evidence="7">
    <location>
        <begin position="217"/>
        <end position="241"/>
    </location>
</feature>
<dbReference type="PROSITE" id="PS50156">
    <property type="entry name" value="SSD"/>
    <property type="match status" value="2"/>
</dbReference>
<feature type="transmembrane region" description="Helical" evidence="7">
    <location>
        <begin position="680"/>
        <end position="703"/>
    </location>
</feature>
<dbReference type="InterPro" id="IPR053958">
    <property type="entry name" value="HMGCR/SNAP/NPC1-like_SSD"/>
</dbReference>
<keyword evidence="4 7" id="KW-0472">Membrane</keyword>
<feature type="transmembrane region" description="Helical" evidence="7">
    <location>
        <begin position="599"/>
        <end position="619"/>
    </location>
</feature>
<dbReference type="AlphaFoldDB" id="A0A7J7IRF5"/>
<feature type="transmembrane region" description="Helical" evidence="7">
    <location>
        <begin position="570"/>
        <end position="593"/>
    </location>
</feature>
<reference evidence="9" key="1">
    <citation type="submission" date="2020-06" db="EMBL/GenBank/DDBJ databases">
        <title>Draft genome of Bugula neritina, a colonial animal packing powerful symbionts and potential medicines.</title>
        <authorList>
            <person name="Rayko M."/>
        </authorList>
    </citation>
    <scope>NUCLEOTIDE SEQUENCE [LARGE SCALE GENOMIC DNA]</scope>
    <source>
        <strain evidence="9">Kwan_BN1</strain>
    </source>
</reference>
<feature type="transmembrane region" description="Helical" evidence="7">
    <location>
        <begin position="288"/>
        <end position="308"/>
    </location>
</feature>
<feature type="transmembrane region" description="Helical" evidence="7">
    <location>
        <begin position="109"/>
        <end position="128"/>
    </location>
</feature>
<comment type="subcellular location">
    <subcellularLocation>
        <location evidence="1">Membrane</location>
        <topology evidence="1">Multi-pass membrane protein</topology>
    </subcellularLocation>
</comment>
<evidence type="ECO:0000256" key="2">
    <source>
        <dbReference type="ARBA" id="ARBA00022692"/>
    </source>
</evidence>
<dbReference type="GO" id="GO:0016020">
    <property type="term" value="C:membrane"/>
    <property type="evidence" value="ECO:0007669"/>
    <property type="project" value="UniProtKB-SubCell"/>
</dbReference>
<dbReference type="EMBL" id="VXIV02003519">
    <property type="protein sequence ID" value="KAF6016523.1"/>
    <property type="molecule type" value="Genomic_DNA"/>
</dbReference>
<comment type="caution">
    <text evidence="9">The sequence shown here is derived from an EMBL/GenBank/DDBJ whole genome shotgun (WGS) entry which is preliminary data.</text>
</comment>
<dbReference type="Pfam" id="PF12349">
    <property type="entry name" value="Sterol-sensing"/>
    <property type="match status" value="1"/>
</dbReference>
<sequence>MFHSRRCNVSDRCANEAIFELYHYIISTDKPITLTFIHMAQGKPTYSLYTELRNVISKSRNKNVHLMALNFGLKEHEFELSLTSDICWISLALVVVVLIIWIYTESVFITFMTCTSMAFTVILSYTLYQFVFHIEYFPFLNLLATIVVIGIGADDLFIYWKTWISIKHSRNASILERIVTYTFEHASTAMFVTSASTATAFFACTYTDIVSMRCFCIYAGTCVLVHYVIVITWLPACVVIYEKYALRGCHVFGKESKVGKLFRSIHSQLTRLSRFLLNRQSIISTISYAWLPLFLVISVGGAIALFGWPRLSPPSSDTFQMLSFRHPFEVFDREVRKHVNFLSSYASLPITFVFGVSKAFNGGYFDIKSHGSLVLQPLADLSLPETQLWFSNFCWELRQQDFFDDSIIQSHGCFVEELRTWIMVRSCASDLCCQDLVFPYNQSVFSYCLDKYTAATMTHGHTVASPGVRYKNNKPAAVIISFQSNVKADYNYDMMENFHKNVSTFLQKVTANTEMNKELYKPFFTASGGLLFYDVQSTLLRSLPLSLAVVLLASSIIVFVTTLNILLTVAALLTISCSLLTTLGILSLLGWELNILESVIMSLAVGLSMDFPLHVAVAYRISPLTQDRKQRVMTSLRHVGGCLTAAMLTTLVAGICMLPAQVVAYVKLGTFLTLVIISSWLYSMFFMPSLLIHIGPVGSFLQLRFKCCGRKGRRSTKDAATKLLILTRSLQS</sequence>
<accession>A0A7J7IRF5</accession>
<evidence type="ECO:0000256" key="1">
    <source>
        <dbReference type="ARBA" id="ARBA00004141"/>
    </source>
</evidence>
<evidence type="ECO:0000256" key="5">
    <source>
        <dbReference type="ARBA" id="ARBA00023180"/>
    </source>
</evidence>
<dbReference type="InterPro" id="IPR004869">
    <property type="entry name" value="MMPL_dom"/>
</dbReference>
<dbReference type="PANTHER" id="PTHR45951">
    <property type="entry name" value="PROTEIN DISPATCHED-RELATED"/>
    <property type="match status" value="1"/>
</dbReference>
<feature type="transmembrane region" description="Helical" evidence="7">
    <location>
        <begin position="86"/>
        <end position="103"/>
    </location>
</feature>
<evidence type="ECO:0000256" key="6">
    <source>
        <dbReference type="ARBA" id="ARBA00038046"/>
    </source>
</evidence>
<dbReference type="InterPro" id="IPR052081">
    <property type="entry name" value="Dispatched_Hh_regulator"/>
</dbReference>